<gene>
    <name evidence="2" type="ORF">SD10_00800</name>
</gene>
<proteinExistence type="predicted"/>
<keyword evidence="1" id="KW-0812">Transmembrane</keyword>
<dbReference type="OrthoDB" id="960433at2"/>
<keyword evidence="1" id="KW-1133">Transmembrane helix</keyword>
<dbReference type="RefSeq" id="WP_046375246.1">
    <property type="nucleotide sequence ID" value="NZ_CP010429.1"/>
</dbReference>
<name>A0A0E3V5H5_9BACT</name>
<keyword evidence="3" id="KW-1185">Reference proteome</keyword>
<reference evidence="2 3" key="1">
    <citation type="journal article" date="2014" name="Curr. Microbiol.">
        <title>Spirosoma radiotolerans sp. nov., a gamma-radiation-resistant bacterium isolated from gamma ray-irradiated soil.</title>
        <authorList>
            <person name="Lee J.J."/>
            <person name="Srinivasan S."/>
            <person name="Lim S."/>
            <person name="Joe M."/>
            <person name="Im S."/>
            <person name="Bae S.I."/>
            <person name="Park K.R."/>
            <person name="Han J.H."/>
            <person name="Park S.H."/>
            <person name="Joo B.M."/>
            <person name="Park S.J."/>
            <person name="Kim M.K."/>
        </authorList>
    </citation>
    <scope>NUCLEOTIDE SEQUENCE [LARGE SCALE GENOMIC DNA]</scope>
    <source>
        <strain evidence="2 3">DG5A</strain>
    </source>
</reference>
<dbReference type="AlphaFoldDB" id="A0A0E3V5H5"/>
<organism evidence="2 3">
    <name type="scientific">Spirosoma radiotolerans</name>
    <dbReference type="NCBI Taxonomy" id="1379870"/>
    <lineage>
        <taxon>Bacteria</taxon>
        <taxon>Pseudomonadati</taxon>
        <taxon>Bacteroidota</taxon>
        <taxon>Cytophagia</taxon>
        <taxon>Cytophagales</taxon>
        <taxon>Cytophagaceae</taxon>
        <taxon>Spirosoma</taxon>
    </lineage>
</organism>
<protein>
    <submittedName>
        <fullName evidence="2">Uncharacterized protein</fullName>
    </submittedName>
</protein>
<dbReference type="HOGENOM" id="CLU_1776280_0_0_10"/>
<evidence type="ECO:0000313" key="2">
    <source>
        <dbReference type="EMBL" id="AKD53661.1"/>
    </source>
</evidence>
<feature type="transmembrane region" description="Helical" evidence="1">
    <location>
        <begin position="34"/>
        <end position="54"/>
    </location>
</feature>
<keyword evidence="1" id="KW-0472">Membrane</keyword>
<dbReference type="KEGG" id="srd:SD10_00800"/>
<accession>A0A0E3V5H5</accession>
<evidence type="ECO:0000256" key="1">
    <source>
        <dbReference type="SAM" id="Phobius"/>
    </source>
</evidence>
<dbReference type="Proteomes" id="UP000033054">
    <property type="component" value="Chromosome"/>
</dbReference>
<evidence type="ECO:0000313" key="3">
    <source>
        <dbReference type="Proteomes" id="UP000033054"/>
    </source>
</evidence>
<dbReference type="EMBL" id="CP010429">
    <property type="protein sequence ID" value="AKD53661.1"/>
    <property type="molecule type" value="Genomic_DNA"/>
</dbReference>
<sequence>MKWLAWFLEDKPGPVGKLQVDAPEPLDQPPPKKWMIWVAILLGIACWEVGLLWVFAEWPSLRGSQWLLKLGGLSLYGWASYRVSAKPDYTNLGWWGGLLDNPFRSSDNVNRWLFYLQVLLVPGQLMAYSFVMGWVIFDQLTRKLNS</sequence>
<feature type="transmembrane region" description="Helical" evidence="1">
    <location>
        <begin position="112"/>
        <end position="137"/>
    </location>
</feature>
<dbReference type="PATRIC" id="fig|1379870.5.peg.172"/>